<organism evidence="3 4">
    <name type="scientific">Penicillium fimorum</name>
    <dbReference type="NCBI Taxonomy" id="1882269"/>
    <lineage>
        <taxon>Eukaryota</taxon>
        <taxon>Fungi</taxon>
        <taxon>Dikarya</taxon>
        <taxon>Ascomycota</taxon>
        <taxon>Pezizomycotina</taxon>
        <taxon>Eurotiomycetes</taxon>
        <taxon>Eurotiomycetidae</taxon>
        <taxon>Eurotiales</taxon>
        <taxon>Aspergillaceae</taxon>
        <taxon>Penicillium</taxon>
    </lineage>
</organism>
<dbReference type="InterPro" id="IPR002110">
    <property type="entry name" value="Ankyrin_rpt"/>
</dbReference>
<dbReference type="Gene3D" id="1.25.40.20">
    <property type="entry name" value="Ankyrin repeat-containing domain"/>
    <property type="match status" value="1"/>
</dbReference>
<dbReference type="SUPFAM" id="SSF48403">
    <property type="entry name" value="Ankyrin repeat"/>
    <property type="match status" value="1"/>
</dbReference>
<evidence type="ECO:0000256" key="1">
    <source>
        <dbReference type="ARBA" id="ARBA00022737"/>
    </source>
</evidence>
<proteinExistence type="predicted"/>
<keyword evidence="2" id="KW-0040">ANK repeat</keyword>
<evidence type="ECO:0000313" key="4">
    <source>
        <dbReference type="Proteomes" id="UP001149954"/>
    </source>
</evidence>
<sequence length="339" mass="38463">MLTLPLATATMSLVHLPTEIILMIESHLGTKKDLNAPIRISPRFTLMFEDKLYKFNTAQRHEYVISWTIDRDLDGTIRKCLRAGAMITLRDPFKSHLRTSNAHEIMEIIPRHPRAQPLTLAARMGSMVCVRLLLEQSVNANLLHEHYESPIRLAAENGHVKVVKYLLNKHPNAFTGTFKLREALLGAAGQGYLNVKEAAQIILYGGLWNHEEDVVIYALRKGADVNDESLSPTFRFSPDIRANERPDRPRPKLVQAHKTRENVHGIETFDWSVEIPNTMYAALLRGDENLLELIFDHGCDLVRLGPEALGYAILWRGRGLIIRLMEMGVTFTQGPWYGS</sequence>
<reference evidence="3" key="2">
    <citation type="journal article" date="2023" name="IMA Fungus">
        <title>Comparative genomic study of the Penicillium genus elucidates a diverse pangenome and 15 lateral gene transfer events.</title>
        <authorList>
            <person name="Petersen C."/>
            <person name="Sorensen T."/>
            <person name="Nielsen M.R."/>
            <person name="Sondergaard T.E."/>
            <person name="Sorensen J.L."/>
            <person name="Fitzpatrick D.A."/>
            <person name="Frisvad J.C."/>
            <person name="Nielsen K.L."/>
        </authorList>
    </citation>
    <scope>NUCLEOTIDE SEQUENCE</scope>
    <source>
        <strain evidence="3">IBT 29495</strain>
    </source>
</reference>
<evidence type="ECO:0008006" key="5">
    <source>
        <dbReference type="Google" id="ProtNLM"/>
    </source>
</evidence>
<comment type="caution">
    <text evidence="3">The sequence shown here is derived from an EMBL/GenBank/DDBJ whole genome shotgun (WGS) entry which is preliminary data.</text>
</comment>
<evidence type="ECO:0000313" key="3">
    <source>
        <dbReference type="EMBL" id="KAJ5513409.1"/>
    </source>
</evidence>
<dbReference type="InterPro" id="IPR050776">
    <property type="entry name" value="Ank_Repeat/CDKN_Inhibitor"/>
</dbReference>
<keyword evidence="4" id="KW-1185">Reference proteome</keyword>
<evidence type="ECO:0000256" key="2">
    <source>
        <dbReference type="ARBA" id="ARBA00023043"/>
    </source>
</evidence>
<reference evidence="3" key="1">
    <citation type="submission" date="2022-12" db="EMBL/GenBank/DDBJ databases">
        <authorList>
            <person name="Petersen C."/>
        </authorList>
    </citation>
    <scope>NUCLEOTIDE SEQUENCE</scope>
    <source>
        <strain evidence="3">IBT 29495</strain>
    </source>
</reference>
<dbReference type="Pfam" id="PF12796">
    <property type="entry name" value="Ank_2"/>
    <property type="match status" value="1"/>
</dbReference>
<dbReference type="Proteomes" id="UP001149954">
    <property type="component" value="Unassembled WGS sequence"/>
</dbReference>
<gene>
    <name evidence="3" type="ORF">N7463_002961</name>
</gene>
<dbReference type="SMART" id="SM00248">
    <property type="entry name" value="ANK"/>
    <property type="match status" value="4"/>
</dbReference>
<dbReference type="EMBL" id="JAPWDS010000002">
    <property type="protein sequence ID" value="KAJ5513409.1"/>
    <property type="molecule type" value="Genomic_DNA"/>
</dbReference>
<dbReference type="AlphaFoldDB" id="A0A9X0C9F8"/>
<dbReference type="InterPro" id="IPR036770">
    <property type="entry name" value="Ankyrin_rpt-contain_sf"/>
</dbReference>
<protein>
    <recommendedName>
        <fullName evidence="5">Ankyrin</fullName>
    </recommendedName>
</protein>
<dbReference type="OrthoDB" id="341259at2759"/>
<keyword evidence="1" id="KW-0677">Repeat</keyword>
<name>A0A9X0C9F8_9EURO</name>
<dbReference type="PANTHER" id="PTHR24201">
    <property type="entry name" value="ANK_REP_REGION DOMAIN-CONTAINING PROTEIN"/>
    <property type="match status" value="1"/>
</dbReference>
<accession>A0A9X0C9F8</accession>